<dbReference type="HAMAP" id="MF_00672">
    <property type="entry name" value="UPF0761"/>
    <property type="match status" value="1"/>
</dbReference>
<dbReference type="PANTHER" id="PTHR30213:SF0">
    <property type="entry name" value="UPF0761 MEMBRANE PROTEIN YIHY"/>
    <property type="match status" value="1"/>
</dbReference>
<keyword evidence="9" id="KW-1185">Reference proteome</keyword>
<organism evidence="8 9">
    <name type="scientific">Amphritea opalescens</name>
    <dbReference type="NCBI Taxonomy" id="2490544"/>
    <lineage>
        <taxon>Bacteria</taxon>
        <taxon>Pseudomonadati</taxon>
        <taxon>Pseudomonadota</taxon>
        <taxon>Gammaproteobacteria</taxon>
        <taxon>Oceanospirillales</taxon>
        <taxon>Oceanospirillaceae</taxon>
        <taxon>Amphritea</taxon>
    </lineage>
</organism>
<comment type="similarity">
    <text evidence="7">Belongs to the UPF0761 family.</text>
</comment>
<dbReference type="GO" id="GO:0005886">
    <property type="term" value="C:plasma membrane"/>
    <property type="evidence" value="ECO:0007669"/>
    <property type="project" value="UniProtKB-SubCell"/>
</dbReference>
<evidence type="ECO:0000313" key="8">
    <source>
        <dbReference type="EMBL" id="RTE66463.1"/>
    </source>
</evidence>
<keyword evidence="5 7" id="KW-1133">Transmembrane helix</keyword>
<dbReference type="RefSeq" id="WP_126158062.1">
    <property type="nucleotide sequence ID" value="NZ_RQXW01000005.1"/>
</dbReference>
<feature type="transmembrane region" description="Helical" evidence="7">
    <location>
        <begin position="205"/>
        <end position="226"/>
    </location>
</feature>
<feature type="transmembrane region" description="Helical" evidence="7">
    <location>
        <begin position="238"/>
        <end position="264"/>
    </location>
</feature>
<dbReference type="NCBIfam" id="NF002457">
    <property type="entry name" value="PRK01637.1"/>
    <property type="match status" value="1"/>
</dbReference>
<evidence type="ECO:0000256" key="4">
    <source>
        <dbReference type="ARBA" id="ARBA00022692"/>
    </source>
</evidence>
<keyword evidence="4 7" id="KW-0812">Transmembrane</keyword>
<feature type="transmembrane region" description="Helical" evidence="7">
    <location>
        <begin position="181"/>
        <end position="198"/>
    </location>
</feature>
<protein>
    <recommendedName>
        <fullName evidence="7">UPF0761 membrane protein EH243_07665</fullName>
    </recommendedName>
</protein>
<dbReference type="InterPro" id="IPR023679">
    <property type="entry name" value="UPF0761_bac"/>
</dbReference>
<evidence type="ECO:0000256" key="6">
    <source>
        <dbReference type="ARBA" id="ARBA00023136"/>
    </source>
</evidence>
<sequence length="432" mass="47887">MKGNHLYTLRGIGHFLLYLARQFINNKGVLNASALTYTTLFAVVPLMTVSYAMLAAIPSFQGAGEQLQGWIFENFVPATGAVVQEYLSDFATQASKLTAVGLIFLFVTSIMMMKNIEGAFNRIWRVSEPRKGMSSFLLYWAVLSLGPILIGLGLLVSSYIASLSLFTSATELVGRARLLSMLPLVMSAAAFTLLYAAVPNCKVPLRNAVIGGLVVAVLFETAKRAFALFVTQFPSYELIYGAFAAVPLFLAWIFISWTIILLGAELSRALTVYRDHRKGKHLSHLHTLVAVLQRLWQAQQLGESLSDRQLLQQVEGLEQNEWDHYNGILLHASVISRTEKGGYILARDMGSFTLDQLNQLLPWPLPECSPVASVSPWQQLLDQRLKHLSEVRRQNLGLTLEQLFTEKAEGDAALKEQNTPILNDVSQPQEGS</sequence>
<keyword evidence="6 7" id="KW-0472">Membrane</keyword>
<dbReference type="OrthoDB" id="9808671at2"/>
<evidence type="ECO:0000256" key="7">
    <source>
        <dbReference type="HAMAP-Rule" id="MF_00672"/>
    </source>
</evidence>
<dbReference type="NCBIfam" id="TIGR00765">
    <property type="entry name" value="yihY_not_rbn"/>
    <property type="match status" value="1"/>
</dbReference>
<evidence type="ECO:0000256" key="2">
    <source>
        <dbReference type="ARBA" id="ARBA00022475"/>
    </source>
</evidence>
<dbReference type="Proteomes" id="UP000283087">
    <property type="component" value="Unassembled WGS sequence"/>
</dbReference>
<name>A0A430KT17_9GAMM</name>
<accession>A0A430KT17</accession>
<reference evidence="8 9" key="1">
    <citation type="submission" date="2018-11" db="EMBL/GenBank/DDBJ databases">
        <title>The draft genome sequence of Amphritea opalescens ANRC-JH13T.</title>
        <authorList>
            <person name="Fang Z."/>
            <person name="Zhang Y."/>
            <person name="Han X."/>
        </authorList>
    </citation>
    <scope>NUCLEOTIDE SEQUENCE [LARGE SCALE GENOMIC DNA]</scope>
    <source>
        <strain evidence="8 9">ANRC-JH13</strain>
    </source>
</reference>
<proteinExistence type="inferred from homology"/>
<dbReference type="AlphaFoldDB" id="A0A430KT17"/>
<gene>
    <name evidence="8" type="ORF">EH243_07665</name>
</gene>
<dbReference type="EMBL" id="RQXW01000005">
    <property type="protein sequence ID" value="RTE66463.1"/>
    <property type="molecule type" value="Genomic_DNA"/>
</dbReference>
<dbReference type="PANTHER" id="PTHR30213">
    <property type="entry name" value="INNER MEMBRANE PROTEIN YHJD"/>
    <property type="match status" value="1"/>
</dbReference>
<evidence type="ECO:0000256" key="1">
    <source>
        <dbReference type="ARBA" id="ARBA00004651"/>
    </source>
</evidence>
<evidence type="ECO:0000256" key="3">
    <source>
        <dbReference type="ARBA" id="ARBA00022519"/>
    </source>
</evidence>
<feature type="transmembrane region" description="Helical" evidence="7">
    <location>
        <begin position="97"/>
        <end position="116"/>
    </location>
</feature>
<comment type="caution">
    <text evidence="8">The sequence shown here is derived from an EMBL/GenBank/DDBJ whole genome shotgun (WGS) entry which is preliminary data.</text>
</comment>
<comment type="subcellular location">
    <subcellularLocation>
        <location evidence="1 7">Cell membrane</location>
        <topology evidence="1 7">Multi-pass membrane protein</topology>
    </subcellularLocation>
</comment>
<dbReference type="Pfam" id="PF03631">
    <property type="entry name" value="Virul_fac_BrkB"/>
    <property type="match status" value="1"/>
</dbReference>
<keyword evidence="2 7" id="KW-1003">Cell membrane</keyword>
<evidence type="ECO:0000313" key="9">
    <source>
        <dbReference type="Proteomes" id="UP000283087"/>
    </source>
</evidence>
<keyword evidence="3" id="KW-0997">Cell inner membrane</keyword>
<evidence type="ECO:0000256" key="5">
    <source>
        <dbReference type="ARBA" id="ARBA00022989"/>
    </source>
</evidence>
<feature type="transmembrane region" description="Helical" evidence="7">
    <location>
        <begin position="137"/>
        <end position="161"/>
    </location>
</feature>
<feature type="transmembrane region" description="Helical" evidence="7">
    <location>
        <begin position="36"/>
        <end position="57"/>
    </location>
</feature>
<dbReference type="InterPro" id="IPR017039">
    <property type="entry name" value="Virul_fac_BrkB"/>
</dbReference>